<evidence type="ECO:0000259" key="2">
    <source>
        <dbReference type="Pfam" id="PF01609"/>
    </source>
</evidence>
<gene>
    <name evidence="3" type="ORF">GF339_23435</name>
</gene>
<name>A0A9D5K080_9BACT</name>
<dbReference type="GO" id="GO:0004803">
    <property type="term" value="F:transposase activity"/>
    <property type="evidence" value="ECO:0007669"/>
    <property type="project" value="InterPro"/>
</dbReference>
<dbReference type="Proteomes" id="UP000649604">
    <property type="component" value="Unassembled WGS sequence"/>
</dbReference>
<dbReference type="InterPro" id="IPR012337">
    <property type="entry name" value="RNaseH-like_sf"/>
</dbReference>
<keyword evidence="1" id="KW-0472">Membrane</keyword>
<evidence type="ECO:0000313" key="4">
    <source>
        <dbReference type="Proteomes" id="UP000649604"/>
    </source>
</evidence>
<dbReference type="Pfam" id="PF01609">
    <property type="entry name" value="DDE_Tnp_1"/>
    <property type="match status" value="1"/>
</dbReference>
<evidence type="ECO:0000256" key="1">
    <source>
        <dbReference type="SAM" id="Phobius"/>
    </source>
</evidence>
<dbReference type="SUPFAM" id="SSF53098">
    <property type="entry name" value="Ribonuclease H-like"/>
    <property type="match status" value="1"/>
</dbReference>
<sequence>MPIAWIVVTGTKGHFPEAAHIQLVEQVQAILPATADVIFVGDGEFDGIEFLATLAGYGWTYVCRTAKNAQLGADGEYVSFEESGVQPGECISWPDVTFTLQDYAPILAIAWWEQGYRAPIYLITNMNLAREACHWYSKRYCIETFFSDQKSRGFKLDKSHISDPMRLSRLMIAACLAYIWIIYLGVVAKKDEWVNIIHRTDRCDLSLFRLGLDLLEHFLNQSLPIPVGFVMPRLPESVR</sequence>
<dbReference type="InterPro" id="IPR002559">
    <property type="entry name" value="Transposase_11"/>
</dbReference>
<reference evidence="3" key="1">
    <citation type="submission" date="2019-11" db="EMBL/GenBank/DDBJ databases">
        <title>Microbial mats filling the niche in hypersaline microbial mats.</title>
        <authorList>
            <person name="Wong H.L."/>
            <person name="Macleod F.I."/>
            <person name="White R.A. III"/>
            <person name="Burns B.P."/>
        </authorList>
    </citation>
    <scope>NUCLEOTIDE SEQUENCE</scope>
    <source>
        <strain evidence="3">Rbin_158</strain>
    </source>
</reference>
<comment type="caution">
    <text evidence="3">The sequence shown here is derived from an EMBL/GenBank/DDBJ whole genome shotgun (WGS) entry which is preliminary data.</text>
</comment>
<keyword evidence="1" id="KW-1133">Transmembrane helix</keyword>
<evidence type="ECO:0000313" key="3">
    <source>
        <dbReference type="EMBL" id="MBD3327557.1"/>
    </source>
</evidence>
<feature type="domain" description="Transposase IS4-like" evidence="2">
    <location>
        <begin position="21"/>
        <end position="180"/>
    </location>
</feature>
<keyword evidence="1" id="KW-0812">Transmembrane</keyword>
<proteinExistence type="predicted"/>
<feature type="transmembrane region" description="Helical" evidence="1">
    <location>
        <begin position="167"/>
        <end position="186"/>
    </location>
</feature>
<dbReference type="GO" id="GO:0006313">
    <property type="term" value="P:DNA transposition"/>
    <property type="evidence" value="ECO:0007669"/>
    <property type="project" value="InterPro"/>
</dbReference>
<accession>A0A9D5K080</accession>
<organism evidence="3 4">
    <name type="scientific">candidate division KSB3 bacterium</name>
    <dbReference type="NCBI Taxonomy" id="2044937"/>
    <lineage>
        <taxon>Bacteria</taxon>
        <taxon>candidate division KSB3</taxon>
    </lineage>
</organism>
<dbReference type="AlphaFoldDB" id="A0A9D5K080"/>
<protein>
    <submittedName>
        <fullName evidence="3">Transposase</fullName>
    </submittedName>
</protein>
<dbReference type="EMBL" id="WJJP01000757">
    <property type="protein sequence ID" value="MBD3327557.1"/>
    <property type="molecule type" value="Genomic_DNA"/>
</dbReference>
<dbReference type="GO" id="GO:0003677">
    <property type="term" value="F:DNA binding"/>
    <property type="evidence" value="ECO:0007669"/>
    <property type="project" value="InterPro"/>
</dbReference>